<proteinExistence type="predicted"/>
<feature type="domain" description="Resolvase/invertase-type recombinase catalytic" evidence="1">
    <location>
        <begin position="49"/>
        <end position="136"/>
    </location>
</feature>
<evidence type="ECO:0000259" key="1">
    <source>
        <dbReference type="Pfam" id="PF00239"/>
    </source>
</evidence>
<comment type="caution">
    <text evidence="2">The sequence shown here is derived from an EMBL/GenBank/DDBJ whole genome shotgun (WGS) entry which is preliminary data.</text>
</comment>
<dbReference type="InterPro" id="IPR036162">
    <property type="entry name" value="Resolvase-like_N_sf"/>
</dbReference>
<dbReference type="RefSeq" id="WP_138456741.1">
    <property type="nucleotide sequence ID" value="NZ_VBUU01000014.1"/>
</dbReference>
<dbReference type="SUPFAM" id="SSF53041">
    <property type="entry name" value="Resolvase-like"/>
    <property type="match status" value="1"/>
</dbReference>
<dbReference type="GO" id="GO:0000150">
    <property type="term" value="F:DNA strand exchange activity"/>
    <property type="evidence" value="ECO:0007669"/>
    <property type="project" value="InterPro"/>
</dbReference>
<dbReference type="Pfam" id="PF00239">
    <property type="entry name" value="Resolvase"/>
    <property type="match status" value="1"/>
</dbReference>
<evidence type="ECO:0000313" key="3">
    <source>
        <dbReference type="Proteomes" id="UP000308349"/>
    </source>
</evidence>
<name>A0A5R8PCP4_9NOCA</name>
<protein>
    <recommendedName>
        <fullName evidence="1">Resolvase/invertase-type recombinase catalytic domain-containing protein</fullName>
    </recommendedName>
</protein>
<dbReference type="Proteomes" id="UP000308349">
    <property type="component" value="Unassembled WGS sequence"/>
</dbReference>
<organism evidence="2 3">
    <name type="scientific">Nocardia cyriacigeorgica</name>
    <dbReference type="NCBI Taxonomy" id="135487"/>
    <lineage>
        <taxon>Bacteria</taxon>
        <taxon>Bacillati</taxon>
        <taxon>Actinomycetota</taxon>
        <taxon>Actinomycetes</taxon>
        <taxon>Mycobacteriales</taxon>
        <taxon>Nocardiaceae</taxon>
        <taxon>Nocardia</taxon>
    </lineage>
</organism>
<evidence type="ECO:0000313" key="2">
    <source>
        <dbReference type="EMBL" id="TLG09463.1"/>
    </source>
</evidence>
<reference evidence="2 3" key="1">
    <citation type="submission" date="2019-05" db="EMBL/GenBank/DDBJ databases">
        <title>Genomes sequences of two Nocardia cyriacigeorgica environmental isolates, type strains Nocardia asteroides ATCC 19247 and Nocardia cyriacigeorgica DSM 44484.</title>
        <authorList>
            <person name="Vautrin F."/>
            <person name="Bergeron E."/>
            <person name="Dubost A."/>
            <person name="Abrouk D."/>
            <person name="Rodriguez Nava V."/>
            <person name="Pujic P."/>
        </authorList>
    </citation>
    <scope>NUCLEOTIDE SEQUENCE [LARGE SCALE GENOMIC DNA]</scope>
    <source>
        <strain evidence="2 3">EML 1456</strain>
    </source>
</reference>
<dbReference type="OrthoDB" id="3217513at2"/>
<dbReference type="AlphaFoldDB" id="A0A5R8PCP4"/>
<dbReference type="EMBL" id="VBUU01000014">
    <property type="protein sequence ID" value="TLG09463.1"/>
    <property type="molecule type" value="Genomic_DNA"/>
</dbReference>
<sequence length="152" mass="16475">MNGLSMVARRPLARRGETEPAFPPGVLFLSVAGFTTADNAAGGREPIKIGLQREAGYRTALQRGIGIVKEFVEIGASANSLRTRPALRRLLAYLGAHPEISHVIFPGTHRFARTRQHAALLNQHFTRLNVLILIAGPDPHLGVSTRTKGGRL</sequence>
<accession>A0A5R8PCP4</accession>
<dbReference type="GO" id="GO:0003677">
    <property type="term" value="F:DNA binding"/>
    <property type="evidence" value="ECO:0007669"/>
    <property type="project" value="InterPro"/>
</dbReference>
<dbReference type="InterPro" id="IPR006119">
    <property type="entry name" value="Resolv_N"/>
</dbReference>
<gene>
    <name evidence="2" type="ORF">FEK35_15165</name>
</gene>
<dbReference type="Gene3D" id="3.40.50.1390">
    <property type="entry name" value="Resolvase, N-terminal catalytic domain"/>
    <property type="match status" value="1"/>
</dbReference>